<dbReference type="AlphaFoldDB" id="A0AAD7CGQ5"/>
<reference evidence="1" key="1">
    <citation type="submission" date="2023-03" db="EMBL/GenBank/DDBJ databases">
        <title>Massive genome expansion in bonnet fungi (Mycena s.s.) driven by repeated elements and novel gene families across ecological guilds.</title>
        <authorList>
            <consortium name="Lawrence Berkeley National Laboratory"/>
            <person name="Harder C.B."/>
            <person name="Miyauchi S."/>
            <person name="Viragh M."/>
            <person name="Kuo A."/>
            <person name="Thoen E."/>
            <person name="Andreopoulos B."/>
            <person name="Lu D."/>
            <person name="Skrede I."/>
            <person name="Drula E."/>
            <person name="Henrissat B."/>
            <person name="Morin E."/>
            <person name="Kohler A."/>
            <person name="Barry K."/>
            <person name="LaButti K."/>
            <person name="Morin E."/>
            <person name="Salamov A."/>
            <person name="Lipzen A."/>
            <person name="Mereny Z."/>
            <person name="Hegedus B."/>
            <person name="Baldrian P."/>
            <person name="Stursova M."/>
            <person name="Weitz H."/>
            <person name="Taylor A."/>
            <person name="Grigoriev I.V."/>
            <person name="Nagy L.G."/>
            <person name="Martin F."/>
            <person name="Kauserud H."/>
        </authorList>
    </citation>
    <scope>NUCLEOTIDE SEQUENCE</scope>
    <source>
        <strain evidence="1">9284</strain>
    </source>
</reference>
<name>A0AAD7CGQ5_9AGAR</name>
<dbReference type="Gene3D" id="3.80.10.10">
    <property type="entry name" value="Ribonuclease Inhibitor"/>
    <property type="match status" value="1"/>
</dbReference>
<keyword evidence="2" id="KW-1185">Reference proteome</keyword>
<proteinExistence type="predicted"/>
<sequence length="508" mass="56987">MAQVLEYLRCNTWPPDESSYSNVFEEQSPQIVLYDNEINRLAERLDKLRTERHQVASYVDACRALFAPVRRLPNELLEAIFDMCAPPSSHRLSDNDTGSEELARLSKRHLLQLSKVCSTLLSSPFSDTSRKICSRWHTVALETPGLWTQIVVDTPLWINIDGVSPQTCLKLFEQMLKRSGTFPLTFEFSNKERLSPGASNAQKLLIQHAGRWKSAYIEAPVQTLRSLGNLPLLETLHIVDEKDGDGSAVTFGPAPRLKCFKFHGNASNYPKLPWHQLEIVTIRAAPTIPVHVSSAISLINHMPPACELELELLELSVELPITIPSAVSDMAALSLLLSGKTQDYDTRGILAAIFDALTLRNLQFLEFHRVWYGSGTALWPSDAFSAFAQRSSLGDCLIELQIYVRITDAQLVECLALLPSLEALIISDCTGEPENVLITDTLLRALTLKGDSESDTEDTTSRLLPAVQQLIPALHFFRMSSLFRFTEDVYWEMLESRLESGRMDDVPF</sequence>
<dbReference type="InterPro" id="IPR032675">
    <property type="entry name" value="LRR_dom_sf"/>
</dbReference>
<dbReference type="EMBL" id="JARKIF010000002">
    <property type="protein sequence ID" value="KAJ7648101.1"/>
    <property type="molecule type" value="Genomic_DNA"/>
</dbReference>
<dbReference type="Proteomes" id="UP001221142">
    <property type="component" value="Unassembled WGS sequence"/>
</dbReference>
<accession>A0AAD7CGQ5</accession>
<protein>
    <recommendedName>
        <fullName evidence="3">F-box domain-containing protein</fullName>
    </recommendedName>
</protein>
<evidence type="ECO:0000313" key="1">
    <source>
        <dbReference type="EMBL" id="KAJ7648101.1"/>
    </source>
</evidence>
<evidence type="ECO:0000313" key="2">
    <source>
        <dbReference type="Proteomes" id="UP001221142"/>
    </source>
</evidence>
<gene>
    <name evidence="1" type="ORF">FB45DRAFT_1020310</name>
</gene>
<comment type="caution">
    <text evidence="1">The sequence shown here is derived from an EMBL/GenBank/DDBJ whole genome shotgun (WGS) entry which is preliminary data.</text>
</comment>
<organism evidence="1 2">
    <name type="scientific">Roridomyces roridus</name>
    <dbReference type="NCBI Taxonomy" id="1738132"/>
    <lineage>
        <taxon>Eukaryota</taxon>
        <taxon>Fungi</taxon>
        <taxon>Dikarya</taxon>
        <taxon>Basidiomycota</taxon>
        <taxon>Agaricomycotina</taxon>
        <taxon>Agaricomycetes</taxon>
        <taxon>Agaricomycetidae</taxon>
        <taxon>Agaricales</taxon>
        <taxon>Marasmiineae</taxon>
        <taxon>Mycenaceae</taxon>
        <taxon>Roridomyces</taxon>
    </lineage>
</organism>
<evidence type="ECO:0008006" key="3">
    <source>
        <dbReference type="Google" id="ProtNLM"/>
    </source>
</evidence>